<evidence type="ECO:0000313" key="5">
    <source>
        <dbReference type="Proteomes" id="UP000078555"/>
    </source>
</evidence>
<dbReference type="AlphaFoldDB" id="A0A1A8YG14"/>
<protein>
    <submittedName>
        <fullName evidence="2">Uncharacterized protein</fullName>
    </submittedName>
</protein>
<dbReference type="Proteomes" id="UP000078555">
    <property type="component" value="Unassembled WGS sequence"/>
</dbReference>
<reference evidence="2" key="1">
    <citation type="submission" date="2016-05" db="EMBL/GenBank/DDBJ databases">
        <authorList>
            <person name="Lavstsen T."/>
            <person name="Jespersen J.S."/>
        </authorList>
    </citation>
    <scope>NUCLEOTIDE SEQUENCE [LARGE SCALE GENOMIC DNA]</scope>
</reference>
<proteinExistence type="predicted"/>
<organism evidence="2 5">
    <name type="scientific">Plasmodium ovale wallikeri</name>
    <dbReference type="NCBI Taxonomy" id="864142"/>
    <lineage>
        <taxon>Eukaryota</taxon>
        <taxon>Sar</taxon>
        <taxon>Alveolata</taxon>
        <taxon>Apicomplexa</taxon>
        <taxon>Aconoidasida</taxon>
        <taxon>Haemosporida</taxon>
        <taxon>Plasmodiidae</taxon>
        <taxon>Plasmodium</taxon>
        <taxon>Plasmodium (Plasmodium)</taxon>
    </lineage>
</organism>
<reference evidence="4 5" key="2">
    <citation type="submission" date="2016-05" db="EMBL/GenBank/DDBJ databases">
        <authorList>
            <person name="Naeem Raeece"/>
        </authorList>
    </citation>
    <scope>NUCLEOTIDE SEQUENCE [LARGE SCALE GENOMIC DNA]</scope>
</reference>
<dbReference type="EMBL" id="FLRE01000179">
    <property type="protein sequence ID" value="SBT45458.1"/>
    <property type="molecule type" value="Genomic_DNA"/>
</dbReference>
<evidence type="ECO:0000313" key="3">
    <source>
        <dbReference type="EMBL" id="SBT45458.1"/>
    </source>
</evidence>
<dbReference type="EMBL" id="FLRD01000001">
    <property type="protein sequence ID" value="SBT30480.1"/>
    <property type="molecule type" value="Genomic_DNA"/>
</dbReference>
<evidence type="ECO:0000313" key="4">
    <source>
        <dbReference type="Proteomes" id="UP000078550"/>
    </source>
</evidence>
<evidence type="ECO:0000313" key="2">
    <source>
        <dbReference type="EMBL" id="SBT30480.1"/>
    </source>
</evidence>
<evidence type="ECO:0000256" key="1">
    <source>
        <dbReference type="SAM" id="MobiDB-lite"/>
    </source>
</evidence>
<name>A0A1A8YG14_PLAOA</name>
<dbReference type="Proteomes" id="UP000078550">
    <property type="component" value="Unassembled WGS sequence"/>
</dbReference>
<keyword evidence="5" id="KW-1185">Reference proteome</keyword>
<accession>A0A1A8YG14</accession>
<sequence length="98" mass="11003">MPQTPMTTRKSSRIFEVKGEESEENPGAPLPLSPLLLHVDPSRATTPENLQGLKFFFSFFLLYTTKVHMGAKRTLGTSCPRYLKRLNDCSGSSNKQNK</sequence>
<gene>
    <name evidence="2" type="ORF">POVWA1_001430</name>
    <name evidence="3" type="ORF">POVWA2_049980</name>
</gene>
<feature type="region of interest" description="Disordered" evidence="1">
    <location>
        <begin position="1"/>
        <end position="31"/>
    </location>
</feature>